<dbReference type="AlphaFoldDB" id="A0AA48I2T9"/>
<protein>
    <submittedName>
        <fullName evidence="2">Transposase</fullName>
    </submittedName>
</protein>
<dbReference type="EMBL" id="AP027925">
    <property type="protein sequence ID" value="BED92732.1"/>
    <property type="molecule type" value="Genomic_DNA"/>
</dbReference>
<proteinExistence type="predicted"/>
<dbReference type="InterPro" id="IPR052909">
    <property type="entry name" value="Transposase_6_like"/>
</dbReference>
<feature type="domain" description="Insertion element IS402-like" evidence="1">
    <location>
        <begin position="2"/>
        <end position="72"/>
    </location>
</feature>
<dbReference type="PANTHER" id="PTHR46637:SF1">
    <property type="entry name" value="BLL5188 PROTEIN"/>
    <property type="match status" value="1"/>
</dbReference>
<organism evidence="2">
    <name type="scientific">Candidatus Paraimprobicoccus trichonymphae</name>
    <dbReference type="NCBI Taxonomy" id="3033793"/>
    <lineage>
        <taxon>Bacteria</taxon>
        <taxon>Bacillati</taxon>
        <taxon>Bacillota</taxon>
        <taxon>Clostridia</taxon>
        <taxon>Candidatus Paraimprobicoccus</taxon>
    </lineage>
</organism>
<accession>A0AA48I2T9</accession>
<dbReference type="Pfam" id="PF13340">
    <property type="entry name" value="DUF4096"/>
    <property type="match status" value="1"/>
</dbReference>
<dbReference type="InterPro" id="IPR025161">
    <property type="entry name" value="IS402-like_dom"/>
</dbReference>
<evidence type="ECO:0000259" key="1">
    <source>
        <dbReference type="Pfam" id="PF13340"/>
    </source>
</evidence>
<reference evidence="2" key="1">
    <citation type="journal article" date="2023" name="ISME J.">
        <title>Emergence of putative energy parasites within Clostridia revealed by genome analysis of a novel endosymbiotic clade.</title>
        <authorList>
            <person name="Takahashi K."/>
            <person name="Kuwahara H."/>
            <person name="Horikawa Y."/>
            <person name="Izawa K."/>
            <person name="Kato D."/>
            <person name="Inagaki T."/>
            <person name="Yuki M."/>
            <person name="Ohkuma M."/>
            <person name="Hongoh Y."/>
        </authorList>
    </citation>
    <scope>NUCLEOTIDE SEQUENCE</scope>
    <source>
        <strain evidence="2">RsTa-C01</strain>
    </source>
</reference>
<sequence>MDRVWKLLKPNLKGRKGTRGGNAQNNRRFINAVFWNLRTGAPWRDLPAKYGDWKNNHRRFCRWRDKGEWEKLLEILIDEPEVNDRRVSCKEVHPHVAGAKGGNQDMGRTKWGSIPKFIERAWY</sequence>
<dbReference type="KEGG" id="ptrh:RsTaC01_0587"/>
<name>A0AA48I2T9_9FIRM</name>
<gene>
    <name evidence="2" type="ORF">RsTaC01_0587</name>
</gene>
<dbReference type="PANTHER" id="PTHR46637">
    <property type="entry name" value="TIS1421-TRANSPOSASE PROTEIN A"/>
    <property type="match status" value="1"/>
</dbReference>
<dbReference type="Proteomes" id="UP001335720">
    <property type="component" value="Chromosome"/>
</dbReference>
<evidence type="ECO:0000313" key="2">
    <source>
        <dbReference type="EMBL" id="BED92732.1"/>
    </source>
</evidence>